<protein>
    <recommendedName>
        <fullName evidence="5">FAD-binding oxidoreductase</fullName>
    </recommendedName>
</protein>
<dbReference type="AlphaFoldDB" id="A0A7W9ZCC0"/>
<dbReference type="CDD" id="cd06184">
    <property type="entry name" value="flavohem_like_fad_nad_binding"/>
    <property type="match status" value="1"/>
</dbReference>
<dbReference type="PROSITE" id="PS00197">
    <property type="entry name" value="2FE2S_FER_1"/>
    <property type="match status" value="1"/>
</dbReference>
<sequence>MSGHPSPWHPGEIQMQRTIGAEAELEAIGRRVMRDHLLDQHRDFYPLLPFVLLGAVDSDGWPWATVRAGVPGFLDAPDRWHLTVQARQDSGDPASAGLRKGDAVGLLGLQPHTRRRNRLNGTLAAVSADHLHIALSESFGNCPKYIHGRTAVFTRDPAVPPSAPPEILPGLDPAARALIRAAETFFVASFYDGPDGRRVDVSHRGGSPGFVRVEADGTLTVPDFAGNRFFNTLGNIVETGRAGLLFLDWDSGDTLQISGEAAVLLTLPEDPGVAGAERYWQVRPRQVVRRRGMMPLRWQETEEARSPFLAGTGVWPDSSGWRRLRVQATRQESAVVRSLILTAADGPPLPPARPGQHLPLRIPLPDGSVLTRVYTLSRLADADSYRISVKREGQASAALHGLEPGAVVEAAAPAGQFVLDPAETGPVLLLAAGIGITPIRAMLEAVVTAPQPRPVWLFYAARSVADRALMAELTDLARRSAAPVRLIRLLSDPLGAVAGQDYDGIGLLDAAVLAGAGLPDLTQGDVTAYLCGPPPFMQGAYDLLRAAGLADAAIRAEAFGPSALIRSGQEDARVMSSPAGGPVEVRFSRSGTVVTWTPEAGTLLEVAERAGLSPPAGCRGGSCGSCATRLEAGAVSPVRAMTATAMEGEILLCSTVPAAGCTGLTVAL</sequence>
<comment type="caution">
    <text evidence="3">The sequence shown here is derived from an EMBL/GenBank/DDBJ whole genome shotgun (WGS) entry which is preliminary data.</text>
</comment>
<dbReference type="Gene3D" id="2.30.110.10">
    <property type="entry name" value="Electron Transport, Fmn-binding Protein, Chain A"/>
    <property type="match status" value="1"/>
</dbReference>
<dbReference type="InterPro" id="IPR001041">
    <property type="entry name" value="2Fe-2S_ferredoxin-type"/>
</dbReference>
<dbReference type="InterPro" id="IPR039261">
    <property type="entry name" value="FNR_nucleotide-bd"/>
</dbReference>
<dbReference type="SUPFAM" id="SSF63380">
    <property type="entry name" value="Riboflavin synthase domain-like"/>
    <property type="match status" value="1"/>
</dbReference>
<dbReference type="PROSITE" id="PS51384">
    <property type="entry name" value="FAD_FR"/>
    <property type="match status" value="1"/>
</dbReference>
<dbReference type="InterPro" id="IPR036010">
    <property type="entry name" value="2Fe-2S_ferredoxin-like_sf"/>
</dbReference>
<dbReference type="InterPro" id="IPR017927">
    <property type="entry name" value="FAD-bd_FR_type"/>
</dbReference>
<dbReference type="InterPro" id="IPR001433">
    <property type="entry name" value="OxRdtase_FAD/NAD-bd"/>
</dbReference>
<evidence type="ECO:0000259" key="2">
    <source>
        <dbReference type="PROSITE" id="PS51384"/>
    </source>
</evidence>
<dbReference type="InterPro" id="IPR006058">
    <property type="entry name" value="2Fe2S_fd_BS"/>
</dbReference>
<dbReference type="PANTHER" id="PTHR42815:SF2">
    <property type="entry name" value="FAD-BINDING, PUTATIVE (AFU_ORTHOLOGUE AFUA_6G07600)-RELATED"/>
    <property type="match status" value="1"/>
</dbReference>
<dbReference type="InterPro" id="IPR017938">
    <property type="entry name" value="Riboflavin_synthase-like_b-brl"/>
</dbReference>
<dbReference type="Gene3D" id="3.40.50.80">
    <property type="entry name" value="Nucleotide-binding domain of ferredoxin-NADP reductase (FNR) module"/>
    <property type="match status" value="1"/>
</dbReference>
<dbReference type="Gene3D" id="3.10.20.30">
    <property type="match status" value="1"/>
</dbReference>
<dbReference type="SUPFAM" id="SSF52343">
    <property type="entry name" value="Ferredoxin reductase-like, C-terminal NADP-linked domain"/>
    <property type="match status" value="1"/>
</dbReference>
<dbReference type="Pfam" id="PF00175">
    <property type="entry name" value="NAD_binding_1"/>
    <property type="match status" value="1"/>
</dbReference>
<dbReference type="Gene3D" id="2.40.30.10">
    <property type="entry name" value="Translation factors"/>
    <property type="match status" value="1"/>
</dbReference>
<dbReference type="SUPFAM" id="SSF50475">
    <property type="entry name" value="FMN-binding split barrel"/>
    <property type="match status" value="1"/>
</dbReference>
<organism evidence="3 4">
    <name type="scientific">Novispirillum itersonii</name>
    <name type="common">Aquaspirillum itersonii</name>
    <dbReference type="NCBI Taxonomy" id="189"/>
    <lineage>
        <taxon>Bacteria</taxon>
        <taxon>Pseudomonadati</taxon>
        <taxon>Pseudomonadota</taxon>
        <taxon>Alphaproteobacteria</taxon>
        <taxon>Rhodospirillales</taxon>
        <taxon>Novispirillaceae</taxon>
        <taxon>Novispirillum</taxon>
    </lineage>
</organism>
<keyword evidence="4" id="KW-1185">Reference proteome</keyword>
<dbReference type="SUPFAM" id="SSF54292">
    <property type="entry name" value="2Fe-2S ferredoxin-like"/>
    <property type="match status" value="1"/>
</dbReference>
<dbReference type="Pfam" id="PF00111">
    <property type="entry name" value="Fer2"/>
    <property type="match status" value="1"/>
</dbReference>
<evidence type="ECO:0000313" key="4">
    <source>
        <dbReference type="Proteomes" id="UP000544872"/>
    </source>
</evidence>
<evidence type="ECO:0000259" key="1">
    <source>
        <dbReference type="PROSITE" id="PS51085"/>
    </source>
</evidence>
<dbReference type="CDD" id="cd00207">
    <property type="entry name" value="fer2"/>
    <property type="match status" value="1"/>
</dbReference>
<dbReference type="PROSITE" id="PS51085">
    <property type="entry name" value="2FE2S_FER_2"/>
    <property type="match status" value="1"/>
</dbReference>
<dbReference type="GO" id="GO:0016491">
    <property type="term" value="F:oxidoreductase activity"/>
    <property type="evidence" value="ECO:0007669"/>
    <property type="project" value="InterPro"/>
</dbReference>
<evidence type="ECO:0000313" key="3">
    <source>
        <dbReference type="EMBL" id="MBB6208856.1"/>
    </source>
</evidence>
<dbReference type="EMBL" id="JACIIX010000001">
    <property type="protein sequence ID" value="MBB6208856.1"/>
    <property type="molecule type" value="Genomic_DNA"/>
</dbReference>
<reference evidence="3 4" key="1">
    <citation type="submission" date="2020-08" db="EMBL/GenBank/DDBJ databases">
        <title>Genomic Encyclopedia of Type Strains, Phase IV (KMG-IV): sequencing the most valuable type-strain genomes for metagenomic binning, comparative biology and taxonomic classification.</title>
        <authorList>
            <person name="Goeker M."/>
        </authorList>
    </citation>
    <scope>NUCLEOTIDE SEQUENCE [LARGE SCALE GENOMIC DNA]</scope>
    <source>
        <strain evidence="3 4">DSM 11590</strain>
    </source>
</reference>
<gene>
    <name evidence="3" type="ORF">FHS48_000237</name>
</gene>
<dbReference type="GO" id="GO:0051537">
    <property type="term" value="F:2 iron, 2 sulfur cluster binding"/>
    <property type="evidence" value="ECO:0007669"/>
    <property type="project" value="InterPro"/>
</dbReference>
<dbReference type="RefSeq" id="WP_184260373.1">
    <property type="nucleotide sequence ID" value="NZ_JACIIX010000001.1"/>
</dbReference>
<dbReference type="Proteomes" id="UP000544872">
    <property type="component" value="Unassembled WGS sequence"/>
</dbReference>
<evidence type="ECO:0008006" key="5">
    <source>
        <dbReference type="Google" id="ProtNLM"/>
    </source>
</evidence>
<accession>A0A7W9ZCC0</accession>
<feature type="domain" description="FAD-binding FR-type" evidence="2">
    <location>
        <begin position="319"/>
        <end position="420"/>
    </location>
</feature>
<dbReference type="InterPro" id="IPR012349">
    <property type="entry name" value="Split_barrel_FMN-bd"/>
</dbReference>
<feature type="domain" description="2Fe-2S ferredoxin-type" evidence="1">
    <location>
        <begin position="583"/>
        <end position="668"/>
    </location>
</feature>
<dbReference type="PANTHER" id="PTHR42815">
    <property type="entry name" value="FAD-BINDING, PUTATIVE (AFU_ORTHOLOGUE AFUA_6G07600)-RELATED"/>
    <property type="match status" value="1"/>
</dbReference>
<proteinExistence type="predicted"/>
<dbReference type="InterPro" id="IPR012675">
    <property type="entry name" value="Beta-grasp_dom_sf"/>
</dbReference>
<dbReference type="PRINTS" id="PR00410">
    <property type="entry name" value="PHEHYDRXLASE"/>
</dbReference>
<name>A0A7W9ZCC0_NOVIT</name>